<sequence>MGERWVHVGPTEDVAPLDRPLGDLLLQRLRHHHHALLQVDGPTGEEVSAAQLLERSMAVAEELRRRGVGPGDVVSAALDNSLEVAYVLLGTLYTGAIYAPFNPDLHESDVRHLLAILAPRVVLCAPRAERRVRVALAPGADVVPVARGTAEWEAFLRPAPAGGADFLANASADLDGPAVVMCSSGTTGAPKGVMLSHRSLHFLLILGEKFESFLTDEQRRVERGLLVLPNFWISGLMASLFNYNGGSPLVLLPKFDVDVALAAVQRYRVTALSLSPPQIAAIAKHPDVEQYDVTSLRMVGYGGAVLSPALRLLAERRLNKTFVQFYGQTESLVSLLPGALSKEKPTSVGTPALNAQAKVIDPETGKAVGPNVEGEICLKNPMLFIGYYKNPQATADMLDEDGWVHTGDVGYFDEDGYFYICDRFKELVKYKGVHIAPAEVESVLAAHEGVEDAAVVGIEHDEDQEHPVGFVVRAKGHDVSAEQLLQLLKDELPVYKQLHGGVHFVEEIPRTASGKIKRRELRQLARTLREQKKCAGGEGEHDVAGLTAGVSG</sequence>
<dbReference type="PANTHER" id="PTHR24096:SF149">
    <property type="entry name" value="AMP-BINDING DOMAIN-CONTAINING PROTEIN-RELATED"/>
    <property type="match status" value="1"/>
</dbReference>
<feature type="domain" description="AMP-dependent synthetase/ligase" evidence="6">
    <location>
        <begin position="38"/>
        <end position="388"/>
    </location>
</feature>
<comment type="caution">
    <text evidence="8">The sequence shown here is derived from an EMBL/GenBank/DDBJ whole genome shotgun (WGS) entry which is preliminary data.</text>
</comment>
<dbReference type="Gene3D" id="3.40.50.12780">
    <property type="entry name" value="N-terminal domain of ligase-like"/>
    <property type="match status" value="1"/>
</dbReference>
<evidence type="ECO:0000313" key="9">
    <source>
        <dbReference type="Proteomes" id="UP001378592"/>
    </source>
</evidence>
<keyword evidence="9" id="KW-1185">Reference proteome</keyword>
<dbReference type="AlphaFoldDB" id="A0AAN9VEK0"/>
<evidence type="ECO:0000256" key="5">
    <source>
        <dbReference type="SAM" id="MobiDB-lite"/>
    </source>
</evidence>
<keyword evidence="4" id="KW-0576">Peroxisome</keyword>
<dbReference type="InterPro" id="IPR045851">
    <property type="entry name" value="AMP-bd_C_sf"/>
</dbReference>
<evidence type="ECO:0000256" key="4">
    <source>
        <dbReference type="ARBA" id="ARBA00023140"/>
    </source>
</evidence>
<dbReference type="InterPro" id="IPR000873">
    <property type="entry name" value="AMP-dep_synth/lig_dom"/>
</dbReference>
<dbReference type="PANTHER" id="PTHR24096">
    <property type="entry name" value="LONG-CHAIN-FATTY-ACID--COA LIGASE"/>
    <property type="match status" value="1"/>
</dbReference>
<evidence type="ECO:0000313" key="8">
    <source>
        <dbReference type="EMBL" id="KAK7794552.1"/>
    </source>
</evidence>
<name>A0AAN9VEK0_9ORTH</name>
<gene>
    <name evidence="8" type="ORF">R5R35_009672</name>
</gene>
<dbReference type="InterPro" id="IPR025110">
    <property type="entry name" value="AMP-bd_C"/>
</dbReference>
<comment type="similarity">
    <text evidence="2">Belongs to the ATP-dependent AMP-binding enzyme family.</text>
</comment>
<feature type="domain" description="AMP-binding enzyme C-terminal" evidence="7">
    <location>
        <begin position="439"/>
        <end position="515"/>
    </location>
</feature>
<comment type="subcellular location">
    <subcellularLocation>
        <location evidence="1">Peroxisome</location>
    </subcellularLocation>
</comment>
<evidence type="ECO:0000259" key="7">
    <source>
        <dbReference type="Pfam" id="PF13193"/>
    </source>
</evidence>
<dbReference type="Pfam" id="PF00501">
    <property type="entry name" value="AMP-binding"/>
    <property type="match status" value="1"/>
</dbReference>
<dbReference type="SUPFAM" id="SSF56801">
    <property type="entry name" value="Acetyl-CoA synthetase-like"/>
    <property type="match status" value="1"/>
</dbReference>
<evidence type="ECO:0000256" key="1">
    <source>
        <dbReference type="ARBA" id="ARBA00004275"/>
    </source>
</evidence>
<organism evidence="8 9">
    <name type="scientific">Gryllus longicercus</name>
    <dbReference type="NCBI Taxonomy" id="2509291"/>
    <lineage>
        <taxon>Eukaryota</taxon>
        <taxon>Metazoa</taxon>
        <taxon>Ecdysozoa</taxon>
        <taxon>Arthropoda</taxon>
        <taxon>Hexapoda</taxon>
        <taxon>Insecta</taxon>
        <taxon>Pterygota</taxon>
        <taxon>Neoptera</taxon>
        <taxon>Polyneoptera</taxon>
        <taxon>Orthoptera</taxon>
        <taxon>Ensifera</taxon>
        <taxon>Gryllidea</taxon>
        <taxon>Grylloidea</taxon>
        <taxon>Gryllidae</taxon>
        <taxon>Gryllinae</taxon>
        <taxon>Gryllus</taxon>
    </lineage>
</organism>
<accession>A0AAN9VEK0</accession>
<dbReference type="Gene3D" id="3.30.300.30">
    <property type="match status" value="1"/>
</dbReference>
<protein>
    <recommendedName>
        <fullName evidence="10">Luciferin 4-monooxygenase</fullName>
    </recommendedName>
</protein>
<proteinExistence type="inferred from homology"/>
<dbReference type="Pfam" id="PF13193">
    <property type="entry name" value="AMP-binding_C"/>
    <property type="match status" value="1"/>
</dbReference>
<evidence type="ECO:0000259" key="6">
    <source>
        <dbReference type="Pfam" id="PF00501"/>
    </source>
</evidence>
<dbReference type="Proteomes" id="UP001378592">
    <property type="component" value="Unassembled WGS sequence"/>
</dbReference>
<dbReference type="InterPro" id="IPR042099">
    <property type="entry name" value="ANL_N_sf"/>
</dbReference>
<dbReference type="PROSITE" id="PS00455">
    <property type="entry name" value="AMP_BINDING"/>
    <property type="match status" value="1"/>
</dbReference>
<evidence type="ECO:0000256" key="2">
    <source>
        <dbReference type="ARBA" id="ARBA00006432"/>
    </source>
</evidence>
<dbReference type="FunFam" id="3.30.300.30:FF:000007">
    <property type="entry name" value="4-coumarate--CoA ligase 2"/>
    <property type="match status" value="1"/>
</dbReference>
<keyword evidence="3" id="KW-0436">Ligase</keyword>
<evidence type="ECO:0000256" key="3">
    <source>
        <dbReference type="ARBA" id="ARBA00022598"/>
    </source>
</evidence>
<feature type="region of interest" description="Disordered" evidence="5">
    <location>
        <begin position="532"/>
        <end position="552"/>
    </location>
</feature>
<dbReference type="GO" id="GO:0005777">
    <property type="term" value="C:peroxisome"/>
    <property type="evidence" value="ECO:0007669"/>
    <property type="project" value="UniProtKB-SubCell"/>
</dbReference>
<reference evidence="8 9" key="1">
    <citation type="submission" date="2024-03" db="EMBL/GenBank/DDBJ databases">
        <title>The genome assembly and annotation of the cricket Gryllus longicercus Weissman &amp; Gray.</title>
        <authorList>
            <person name="Szrajer S."/>
            <person name="Gray D."/>
            <person name="Ylla G."/>
        </authorList>
    </citation>
    <scope>NUCLEOTIDE SEQUENCE [LARGE SCALE GENOMIC DNA]</scope>
    <source>
        <strain evidence="8">DAG 2021-001</strain>
        <tissue evidence="8">Whole body minus gut</tissue>
    </source>
</reference>
<feature type="compositionally biased region" description="Basic and acidic residues" evidence="5">
    <location>
        <begin position="532"/>
        <end position="543"/>
    </location>
</feature>
<dbReference type="GO" id="GO:0016405">
    <property type="term" value="F:CoA-ligase activity"/>
    <property type="evidence" value="ECO:0007669"/>
    <property type="project" value="TreeGrafter"/>
</dbReference>
<dbReference type="EMBL" id="JAZDUA010000330">
    <property type="protein sequence ID" value="KAK7794552.1"/>
    <property type="molecule type" value="Genomic_DNA"/>
</dbReference>
<evidence type="ECO:0008006" key="10">
    <source>
        <dbReference type="Google" id="ProtNLM"/>
    </source>
</evidence>
<dbReference type="InterPro" id="IPR020845">
    <property type="entry name" value="AMP-binding_CS"/>
</dbReference>